<sequence>MSSSWPRSHGGRQRVRPADGSTHCLGSPAANTPGHATFYIRCKFTSGIKSQRGSTSLPPPGRTMLPGPRRRRYLRGGVTQHNYSTQQTPTRKKG</sequence>
<proteinExistence type="predicted"/>
<evidence type="ECO:0000256" key="1">
    <source>
        <dbReference type="SAM" id="MobiDB-lite"/>
    </source>
</evidence>
<feature type="compositionally biased region" description="Polar residues" evidence="1">
    <location>
        <begin position="79"/>
        <end position="94"/>
    </location>
</feature>
<dbReference type="EMBL" id="VSRR010036173">
    <property type="protein sequence ID" value="MPC73152.1"/>
    <property type="molecule type" value="Genomic_DNA"/>
</dbReference>
<name>A0A5B7HP72_PORTR</name>
<feature type="region of interest" description="Disordered" evidence="1">
    <location>
        <begin position="75"/>
        <end position="94"/>
    </location>
</feature>
<evidence type="ECO:0000313" key="3">
    <source>
        <dbReference type="Proteomes" id="UP000324222"/>
    </source>
</evidence>
<accession>A0A5B7HP72</accession>
<comment type="caution">
    <text evidence="2">The sequence shown here is derived from an EMBL/GenBank/DDBJ whole genome shotgun (WGS) entry which is preliminary data.</text>
</comment>
<feature type="region of interest" description="Disordered" evidence="1">
    <location>
        <begin position="1"/>
        <end position="34"/>
    </location>
</feature>
<dbReference type="AlphaFoldDB" id="A0A5B7HP72"/>
<feature type="region of interest" description="Disordered" evidence="1">
    <location>
        <begin position="49"/>
        <end position="70"/>
    </location>
</feature>
<gene>
    <name evidence="2" type="ORF">E2C01_067470</name>
</gene>
<organism evidence="2 3">
    <name type="scientific">Portunus trituberculatus</name>
    <name type="common">Swimming crab</name>
    <name type="synonym">Neptunus trituberculatus</name>
    <dbReference type="NCBI Taxonomy" id="210409"/>
    <lineage>
        <taxon>Eukaryota</taxon>
        <taxon>Metazoa</taxon>
        <taxon>Ecdysozoa</taxon>
        <taxon>Arthropoda</taxon>
        <taxon>Crustacea</taxon>
        <taxon>Multicrustacea</taxon>
        <taxon>Malacostraca</taxon>
        <taxon>Eumalacostraca</taxon>
        <taxon>Eucarida</taxon>
        <taxon>Decapoda</taxon>
        <taxon>Pleocyemata</taxon>
        <taxon>Brachyura</taxon>
        <taxon>Eubrachyura</taxon>
        <taxon>Portunoidea</taxon>
        <taxon>Portunidae</taxon>
        <taxon>Portuninae</taxon>
        <taxon>Portunus</taxon>
    </lineage>
</organism>
<protein>
    <submittedName>
        <fullName evidence="2">Uncharacterized protein</fullName>
    </submittedName>
</protein>
<reference evidence="2 3" key="1">
    <citation type="submission" date="2019-05" db="EMBL/GenBank/DDBJ databases">
        <title>Another draft genome of Portunus trituberculatus and its Hox gene families provides insights of decapod evolution.</title>
        <authorList>
            <person name="Jeong J.-H."/>
            <person name="Song I."/>
            <person name="Kim S."/>
            <person name="Choi T."/>
            <person name="Kim D."/>
            <person name="Ryu S."/>
            <person name="Kim W."/>
        </authorList>
    </citation>
    <scope>NUCLEOTIDE SEQUENCE [LARGE SCALE GENOMIC DNA]</scope>
    <source>
        <tissue evidence="2">Muscle</tissue>
    </source>
</reference>
<evidence type="ECO:0000313" key="2">
    <source>
        <dbReference type="EMBL" id="MPC73152.1"/>
    </source>
</evidence>
<keyword evidence="3" id="KW-1185">Reference proteome</keyword>
<dbReference type="Proteomes" id="UP000324222">
    <property type="component" value="Unassembled WGS sequence"/>
</dbReference>